<dbReference type="InterPro" id="IPR019427">
    <property type="entry name" value="7TM_GPCR_serpentine_rcpt_Srw"/>
</dbReference>
<dbReference type="PANTHER" id="PTHR47321:SF1">
    <property type="entry name" value="G-PROTEIN COUPLED RECEPTORS FAMILY 1 PROFILE DOMAIN-CONTAINING PROTEIN-RELATED"/>
    <property type="match status" value="1"/>
</dbReference>
<dbReference type="GeneID" id="78776973"/>
<dbReference type="SUPFAM" id="SSF81321">
    <property type="entry name" value="Family A G protein-coupled receptor-like"/>
    <property type="match status" value="2"/>
</dbReference>
<feature type="transmembrane region" description="Helical" evidence="2">
    <location>
        <begin position="115"/>
        <end position="133"/>
    </location>
</feature>
<name>A0A6A5GHK9_CAERE</name>
<dbReference type="InterPro" id="IPR019429">
    <property type="entry name" value="7TM_GPCR_serpentine_rcpt_Sri"/>
</dbReference>
<evidence type="ECO:0000313" key="3">
    <source>
        <dbReference type="EMBL" id="KAF1754091.1"/>
    </source>
</evidence>
<keyword evidence="2" id="KW-1133">Transmembrane helix</keyword>
<dbReference type="CTD" id="78776973"/>
<feature type="transmembrane region" description="Helical" evidence="2">
    <location>
        <begin position="408"/>
        <end position="431"/>
    </location>
</feature>
<evidence type="ECO:0000313" key="4">
    <source>
        <dbReference type="Proteomes" id="UP000483820"/>
    </source>
</evidence>
<organism evidence="3 4">
    <name type="scientific">Caenorhabditis remanei</name>
    <name type="common">Caenorhabditis vulgaris</name>
    <dbReference type="NCBI Taxonomy" id="31234"/>
    <lineage>
        <taxon>Eukaryota</taxon>
        <taxon>Metazoa</taxon>
        <taxon>Ecdysozoa</taxon>
        <taxon>Nematoda</taxon>
        <taxon>Chromadorea</taxon>
        <taxon>Rhabditida</taxon>
        <taxon>Rhabditina</taxon>
        <taxon>Rhabditomorpha</taxon>
        <taxon>Rhabditoidea</taxon>
        <taxon>Rhabditidae</taxon>
        <taxon>Peloderinae</taxon>
        <taxon>Caenorhabditis</taxon>
    </lineage>
</organism>
<dbReference type="PANTHER" id="PTHR47321">
    <property type="entry name" value="SERPENTINE RECEPTOR, CLASS W"/>
    <property type="match status" value="1"/>
</dbReference>
<protein>
    <recommendedName>
        <fullName evidence="5">G-protein coupled receptors family 1 profile domain-containing protein</fullName>
    </recommendedName>
</protein>
<evidence type="ECO:0000256" key="1">
    <source>
        <dbReference type="SAM" id="MobiDB-lite"/>
    </source>
</evidence>
<gene>
    <name evidence="3" type="ORF">GCK72_020649</name>
</gene>
<comment type="caution">
    <text evidence="3">The sequence shown here is derived from an EMBL/GenBank/DDBJ whole genome shotgun (WGS) entry which is preliminary data.</text>
</comment>
<accession>A0A6A5GHK9</accession>
<evidence type="ECO:0008006" key="5">
    <source>
        <dbReference type="Google" id="ProtNLM"/>
    </source>
</evidence>
<keyword evidence="2" id="KW-0472">Membrane</keyword>
<dbReference type="Proteomes" id="UP000483820">
    <property type="component" value="Chromosome V"/>
</dbReference>
<dbReference type="RefSeq" id="XP_053582625.1">
    <property type="nucleotide sequence ID" value="XM_053733712.1"/>
</dbReference>
<proteinExistence type="predicted"/>
<dbReference type="Gene3D" id="1.20.1070.10">
    <property type="entry name" value="Rhodopsin 7-helix transmembrane proteins"/>
    <property type="match status" value="2"/>
</dbReference>
<dbReference type="KEGG" id="crq:GCK72_020649"/>
<dbReference type="AlphaFoldDB" id="A0A6A5GHK9"/>
<evidence type="ECO:0000256" key="2">
    <source>
        <dbReference type="SAM" id="Phobius"/>
    </source>
</evidence>
<dbReference type="Pfam" id="PF10324">
    <property type="entry name" value="7TM_GPCR_Srw"/>
    <property type="match status" value="2"/>
</dbReference>
<feature type="transmembrane region" description="Helical" evidence="2">
    <location>
        <begin position="357"/>
        <end position="380"/>
    </location>
</feature>
<feature type="transmembrane region" description="Helical" evidence="2">
    <location>
        <begin position="268"/>
        <end position="287"/>
    </location>
</feature>
<feature type="transmembrane region" description="Helical" evidence="2">
    <location>
        <begin position="226"/>
        <end position="248"/>
    </location>
</feature>
<feature type="transmembrane region" description="Helical" evidence="2">
    <location>
        <begin position="437"/>
        <end position="462"/>
    </location>
</feature>
<reference evidence="3 4" key="1">
    <citation type="submission" date="2019-12" db="EMBL/GenBank/DDBJ databases">
        <title>Chromosome-level assembly of the Caenorhabditis remanei genome.</title>
        <authorList>
            <person name="Teterina A.A."/>
            <person name="Willis J.H."/>
            <person name="Phillips P.C."/>
        </authorList>
    </citation>
    <scope>NUCLEOTIDE SEQUENCE [LARGE SCALE GENOMIC DNA]</scope>
    <source>
        <strain evidence="3 4">PX506</strain>
        <tissue evidence="3">Whole organism</tissue>
    </source>
</reference>
<feature type="region of interest" description="Disordered" evidence="1">
    <location>
        <begin position="1"/>
        <end position="28"/>
    </location>
</feature>
<sequence length="492" mass="57389">MLKLGRKKLPNPIDYPDPNTKKPRTTTAPIPKDYYIYQDHYESGSVETTTEPFWKDYYFDPGYDYITDEFQKDNTVFDGYVETIKFIYDISSFIAFFVNIFHLIVLTRKELRTQLVYIIMIGISLCDIFQSLGNVTQVVMMWNIIYKIEGCWGGVICEYDSKTPPYVPYRMVAVEKWERKYLAIDGFMAMFISCTYFFMAIILLGAVSKAKERRKKLRSDASSNTFWLVLVMTISVFLSEITYGAYYVTDYLYVQYYKEQQVYQELDAFSYTLLIANSVTHCLICFLMSSQYRSVAKRLVRRKRKRINEGLVFVVSLNALHEQKDEQLRYIAEFYPEYLPSFQQLPQFDLYFKNNTYVFIAAIIFMFLSVACSMLALFILDIFRLMRALKLQISAGTFKKQEDAIRSLLVQIATTILCVSPISLMVVSIVLELRYAQFVGSICAVLFTAHSSINIISLFIFFPPFREHASKKMTFLRKQRITTDVRVSPAIS</sequence>
<dbReference type="Pfam" id="PF10327">
    <property type="entry name" value="7TM_GPCR_Sri"/>
    <property type="match status" value="1"/>
</dbReference>
<feature type="transmembrane region" description="Helical" evidence="2">
    <location>
        <begin position="86"/>
        <end position="106"/>
    </location>
</feature>
<dbReference type="EMBL" id="WUAV01000005">
    <property type="protein sequence ID" value="KAF1754091.1"/>
    <property type="molecule type" value="Genomic_DNA"/>
</dbReference>
<dbReference type="GO" id="GO:0008528">
    <property type="term" value="F:G protein-coupled peptide receptor activity"/>
    <property type="evidence" value="ECO:0007669"/>
    <property type="project" value="InterPro"/>
</dbReference>
<feature type="transmembrane region" description="Helical" evidence="2">
    <location>
        <begin position="181"/>
        <end position="205"/>
    </location>
</feature>
<keyword evidence="2" id="KW-0812">Transmembrane</keyword>